<dbReference type="AlphaFoldDB" id="A0A9P1I9L2"/>
<evidence type="ECO:0000256" key="1">
    <source>
        <dbReference type="SAM" id="MobiDB-lite"/>
    </source>
</evidence>
<evidence type="ECO:0000313" key="2">
    <source>
        <dbReference type="EMBL" id="CAI5440685.1"/>
    </source>
</evidence>
<accession>A0A9P1I9L2</accession>
<reference evidence="2" key="1">
    <citation type="submission" date="2022-11" db="EMBL/GenBank/DDBJ databases">
        <authorList>
            <person name="Kikuchi T."/>
        </authorList>
    </citation>
    <scope>NUCLEOTIDE SEQUENCE</scope>
    <source>
        <strain evidence="2">PS1010</strain>
    </source>
</reference>
<keyword evidence="3" id="KW-1185">Reference proteome</keyword>
<gene>
    <name evidence="2" type="ORF">CAMP_LOCUS3322</name>
</gene>
<dbReference type="EMBL" id="CANHGI010000002">
    <property type="protein sequence ID" value="CAI5440685.1"/>
    <property type="molecule type" value="Genomic_DNA"/>
</dbReference>
<feature type="region of interest" description="Disordered" evidence="1">
    <location>
        <begin position="68"/>
        <end position="88"/>
    </location>
</feature>
<feature type="compositionally biased region" description="Low complexity" evidence="1">
    <location>
        <begin position="71"/>
        <end position="88"/>
    </location>
</feature>
<sequence length="88" mass="10392">MSSTSTQNDIISFENHQKILDEIHEKYANILKQKERELMIMAMNFDQRLAEHQQLYTENRMLEEKFEKTISARNSSTSSFSSRSNSPF</sequence>
<name>A0A9P1I9L2_9PELO</name>
<dbReference type="Proteomes" id="UP001152747">
    <property type="component" value="Unassembled WGS sequence"/>
</dbReference>
<evidence type="ECO:0000313" key="3">
    <source>
        <dbReference type="Proteomes" id="UP001152747"/>
    </source>
</evidence>
<proteinExistence type="predicted"/>
<protein>
    <submittedName>
        <fullName evidence="2">Uncharacterized protein</fullName>
    </submittedName>
</protein>
<organism evidence="2 3">
    <name type="scientific">Caenorhabditis angaria</name>
    <dbReference type="NCBI Taxonomy" id="860376"/>
    <lineage>
        <taxon>Eukaryota</taxon>
        <taxon>Metazoa</taxon>
        <taxon>Ecdysozoa</taxon>
        <taxon>Nematoda</taxon>
        <taxon>Chromadorea</taxon>
        <taxon>Rhabditida</taxon>
        <taxon>Rhabditina</taxon>
        <taxon>Rhabditomorpha</taxon>
        <taxon>Rhabditoidea</taxon>
        <taxon>Rhabditidae</taxon>
        <taxon>Peloderinae</taxon>
        <taxon>Caenorhabditis</taxon>
    </lineage>
</organism>
<comment type="caution">
    <text evidence="2">The sequence shown here is derived from an EMBL/GenBank/DDBJ whole genome shotgun (WGS) entry which is preliminary data.</text>
</comment>